<dbReference type="Pfam" id="PF10536">
    <property type="entry name" value="PMD"/>
    <property type="match status" value="1"/>
</dbReference>
<dbReference type="PANTHER" id="PTHR46033">
    <property type="entry name" value="PROTEIN MAIN-LIKE 2"/>
    <property type="match status" value="1"/>
</dbReference>
<feature type="domain" description="Aminotransferase-like plant mobile" evidence="1">
    <location>
        <begin position="117"/>
        <end position="482"/>
    </location>
</feature>
<reference evidence="2" key="2">
    <citation type="submission" date="2020-10" db="EMBL/GenBank/DDBJ databases">
        <authorList>
            <person name="Scholz U."/>
            <person name="Mascher M."/>
            <person name="Fiebig A."/>
        </authorList>
    </citation>
    <scope>NUCLEOTIDE SEQUENCE [LARGE SCALE GENOMIC DNA]</scope>
    <source>
        <strain evidence="2">cv. Morex</strain>
    </source>
</reference>
<keyword evidence="3" id="KW-1185">Reference proteome</keyword>
<dbReference type="InterPro" id="IPR044824">
    <property type="entry name" value="MAIN-like"/>
</dbReference>
<dbReference type="Gramene" id="HORVU.MOREX.r3.1HG0059110.2">
    <property type="protein sequence ID" value="HORVU.MOREX.r3.1HG0059110.2"/>
    <property type="gene ID" value="HORVU.MOREX.r3.1HG0059110"/>
</dbReference>
<dbReference type="EnsemblPlants" id="HORVU.MOREX.r3.1HG0059110.2">
    <property type="protein sequence ID" value="HORVU.MOREX.r3.1HG0059110.2"/>
    <property type="gene ID" value="HORVU.MOREX.r3.1HG0059110"/>
</dbReference>
<proteinExistence type="predicted"/>
<dbReference type="GO" id="GO:0010073">
    <property type="term" value="P:meristem maintenance"/>
    <property type="evidence" value="ECO:0007669"/>
    <property type="project" value="InterPro"/>
</dbReference>
<evidence type="ECO:0000259" key="1">
    <source>
        <dbReference type="Pfam" id="PF10536"/>
    </source>
</evidence>
<dbReference type="Proteomes" id="UP000011116">
    <property type="component" value="Chromosome 1H"/>
</dbReference>
<sequence length="876" mass="96990">MNAPAPSSKPRTPNRTTNPIAIAMAGGEKLLVQESTVPVVSSATDPSPPAVRLAHFLHPRAGGAQRPPLPSPPSNAGPILADGLQVEFKGWAESPNLWTRWVAKLRPRCEPLWRKLGIQDAVLATTYRVRRDEGAMLQLAAIWSAETNTFVFPWGEATVTLEDVAVLGGLPLLGRPVRASLKGAPREDVEALEGVRRALYRSDSQKPDHRAWAMPFLEPSPGEGPAAGDGDAAGLLEHGAFLAMWLSLFVLPAPPFDVVRAEVLPIAARLARGSCVALGPAALASIYRDLSALNRYINLDKRYQPFVGWAPLHILQLWVLARFPELRPEMATTLDLVARHQPWAARWHRVHKVTDTIDVHRVFMSPREFEWRPYGRSTFAPSPKKSCSWVHGRDMARSIQLLSFAQCLRACELVGMRCIEQYNPHRVARQLGFDQDVPGSVARVNSDWKIAWGTYFMEPRNFAFIVPQYMLAVTFEYAQWWKPYAFGCDTSIDNNVNLKEFPVLVSPRDKNMEVLHDGNSGKKQHVQPGMSPPDTFEVFFSRLNTFEVSQTDIPLVEKLDGLDTIQVTVEHLAEGAEPAQIANDSALRCVRKGTKTRSVKQASPDVKAVLVSAVDESSRVSVMEQGLPRKHRKVEAPNVFTKQNSSSEHGEVAFRHLVKRAVNTTNRKAIGATVGHVQPSVEDIVVILDGEFDESVGKEHEVGATVGHVQPSLEDIMVISDEEFDDSVGKEHEVGAMPMEGNEKANKDASALNQQSDTLMEDCIVVNRKSSGNNKMYSSNPVDANPELGKRVSTKTLYYLRPIRPVKDAQERDATGKNTDQRAYLPRREVGTREMIEDASAAREAEKVALQKVIDSLKEEIAAAQARLRDRSPSKS</sequence>
<reference evidence="2" key="3">
    <citation type="submission" date="2022-01" db="UniProtKB">
        <authorList>
            <consortium name="EnsemblPlants"/>
        </authorList>
    </citation>
    <scope>IDENTIFICATION</scope>
    <source>
        <strain evidence="2">subsp. vulgare</strain>
    </source>
</reference>
<name>A0A8I6WTW2_HORVV</name>
<reference evidence="3" key="1">
    <citation type="journal article" date="2012" name="Nature">
        <title>A physical, genetic and functional sequence assembly of the barley genome.</title>
        <authorList>
            <consortium name="The International Barley Genome Sequencing Consortium"/>
            <person name="Mayer K.F."/>
            <person name="Waugh R."/>
            <person name="Brown J.W."/>
            <person name="Schulman A."/>
            <person name="Langridge P."/>
            <person name="Platzer M."/>
            <person name="Fincher G.B."/>
            <person name="Muehlbauer G.J."/>
            <person name="Sato K."/>
            <person name="Close T.J."/>
            <person name="Wise R.P."/>
            <person name="Stein N."/>
        </authorList>
    </citation>
    <scope>NUCLEOTIDE SEQUENCE [LARGE SCALE GENOMIC DNA]</scope>
    <source>
        <strain evidence="3">cv. Morex</strain>
    </source>
</reference>
<evidence type="ECO:0000313" key="3">
    <source>
        <dbReference type="Proteomes" id="UP000011116"/>
    </source>
</evidence>
<protein>
    <recommendedName>
        <fullName evidence="1">Aminotransferase-like plant mobile domain-containing protein</fullName>
    </recommendedName>
</protein>
<evidence type="ECO:0000313" key="2">
    <source>
        <dbReference type="EnsemblPlants" id="HORVU.MOREX.r3.1HG0059110.2"/>
    </source>
</evidence>
<accession>A0A8I6WTW2</accession>
<dbReference type="PANTHER" id="PTHR46033:SF32">
    <property type="entry name" value="EXPRESSED PROTEIN"/>
    <property type="match status" value="1"/>
</dbReference>
<organism evidence="2 3">
    <name type="scientific">Hordeum vulgare subsp. vulgare</name>
    <name type="common">Domesticated barley</name>
    <dbReference type="NCBI Taxonomy" id="112509"/>
    <lineage>
        <taxon>Eukaryota</taxon>
        <taxon>Viridiplantae</taxon>
        <taxon>Streptophyta</taxon>
        <taxon>Embryophyta</taxon>
        <taxon>Tracheophyta</taxon>
        <taxon>Spermatophyta</taxon>
        <taxon>Magnoliopsida</taxon>
        <taxon>Liliopsida</taxon>
        <taxon>Poales</taxon>
        <taxon>Poaceae</taxon>
        <taxon>BOP clade</taxon>
        <taxon>Pooideae</taxon>
        <taxon>Triticodae</taxon>
        <taxon>Triticeae</taxon>
        <taxon>Hordeinae</taxon>
        <taxon>Hordeum</taxon>
    </lineage>
</organism>
<dbReference type="InterPro" id="IPR019557">
    <property type="entry name" value="AminoTfrase-like_pln_mobile"/>
</dbReference>
<dbReference type="AlphaFoldDB" id="A0A8I6WTW2"/>